<keyword evidence="3 4" id="KW-0539">Nucleus</keyword>
<evidence type="ECO:0000259" key="5">
    <source>
        <dbReference type="PROSITE" id="PS50071"/>
    </source>
</evidence>
<accession>A0ABR4QR84</accession>
<keyword evidence="7" id="KW-1185">Reference proteome</keyword>
<dbReference type="InterPro" id="IPR008422">
    <property type="entry name" value="KN_HD"/>
</dbReference>
<dbReference type="SUPFAM" id="SSF46689">
    <property type="entry name" value="Homeodomain-like"/>
    <property type="match status" value="1"/>
</dbReference>
<evidence type="ECO:0000313" key="6">
    <source>
        <dbReference type="EMBL" id="KAL5111608.1"/>
    </source>
</evidence>
<evidence type="ECO:0000256" key="1">
    <source>
        <dbReference type="ARBA" id="ARBA00023125"/>
    </source>
</evidence>
<dbReference type="PANTHER" id="PTHR11850">
    <property type="entry name" value="HOMEOBOX PROTEIN TRANSCRIPTION FACTORS"/>
    <property type="match status" value="1"/>
</dbReference>
<evidence type="ECO:0000256" key="3">
    <source>
        <dbReference type="ARBA" id="ARBA00023242"/>
    </source>
</evidence>
<dbReference type="PROSITE" id="PS50071">
    <property type="entry name" value="HOMEOBOX_2"/>
    <property type="match status" value="1"/>
</dbReference>
<dbReference type="EMBL" id="JAKROA010000001">
    <property type="protein sequence ID" value="KAL5111608.1"/>
    <property type="molecule type" value="Genomic_DNA"/>
</dbReference>
<comment type="subcellular location">
    <subcellularLocation>
        <location evidence="4">Nucleus</location>
    </subcellularLocation>
</comment>
<comment type="caution">
    <text evidence="6">The sequence shown here is derived from an EMBL/GenBank/DDBJ whole genome shotgun (WGS) entry which is preliminary data.</text>
</comment>
<dbReference type="Pfam" id="PF05920">
    <property type="entry name" value="Homeobox_KN"/>
    <property type="match status" value="1"/>
</dbReference>
<organism evidence="6 7">
    <name type="scientific">Taenia crassiceps</name>
    <dbReference type="NCBI Taxonomy" id="6207"/>
    <lineage>
        <taxon>Eukaryota</taxon>
        <taxon>Metazoa</taxon>
        <taxon>Spiralia</taxon>
        <taxon>Lophotrochozoa</taxon>
        <taxon>Platyhelminthes</taxon>
        <taxon>Cestoda</taxon>
        <taxon>Eucestoda</taxon>
        <taxon>Cyclophyllidea</taxon>
        <taxon>Taeniidae</taxon>
        <taxon>Taenia</taxon>
    </lineage>
</organism>
<keyword evidence="1 4" id="KW-0238">DNA-binding</keyword>
<evidence type="ECO:0000256" key="2">
    <source>
        <dbReference type="ARBA" id="ARBA00023155"/>
    </source>
</evidence>
<dbReference type="SMART" id="SM00389">
    <property type="entry name" value="HOX"/>
    <property type="match status" value="1"/>
</dbReference>
<dbReference type="Proteomes" id="UP001651158">
    <property type="component" value="Unassembled WGS sequence"/>
</dbReference>
<evidence type="ECO:0000313" key="7">
    <source>
        <dbReference type="Proteomes" id="UP001651158"/>
    </source>
</evidence>
<gene>
    <name evidence="6" type="ORF">TcWFU_002625</name>
</gene>
<dbReference type="InterPro" id="IPR001356">
    <property type="entry name" value="HD"/>
</dbReference>
<reference evidence="6 7" key="1">
    <citation type="journal article" date="2022" name="Front. Cell. Infect. Microbiol.">
        <title>The Genomes of Two Strains of Taenia crassiceps the Animal Model for the Study of Human Cysticercosis.</title>
        <authorList>
            <person name="Bobes R.J."/>
            <person name="Estrada K."/>
            <person name="Rios-Valencia D.G."/>
            <person name="Calderon-Gallegos A."/>
            <person name="de la Torre P."/>
            <person name="Carrero J.C."/>
            <person name="Sanchez-Flores A."/>
            <person name="Laclette J.P."/>
        </authorList>
    </citation>
    <scope>NUCLEOTIDE SEQUENCE [LARGE SCALE GENOMIC DNA]</scope>
    <source>
        <strain evidence="6">WFUcys</strain>
    </source>
</reference>
<proteinExistence type="predicted"/>
<name>A0ABR4QR84_9CEST</name>
<keyword evidence="2 4" id="KW-0371">Homeobox</keyword>
<dbReference type="InterPro" id="IPR050224">
    <property type="entry name" value="TALE_homeobox"/>
</dbReference>
<sequence>MTHEFNFAFKDQTSLKVYCNFYYSLNDGTFKCDPEDSGFVDYNPQYGQNIFESTLAPSFPLPSAHPPVSDYLSSTFMSTDASSYLQVRSDESFSDKYPNSSDFIGDTPLEDQVLPSFSEQSYDYSMPHPLTIHSLQSTAYTMESAEGGHVVETGNQAFGPFVQDSRPAIYAYRSLAQSTPQQNDTGHVECYNAGSHVYMDQDFAGVEATDDQNKNCEDLQASHKGRTAPNSQLNPNAVAIMDEWYRSHLDRPYPNKEEKLRMAIAGDITETQVGSWFANRRNRSNNTRPKQNMKRLRVAIWTLCCEYQKMCNGLVNATEMQARILNLIERHTKF</sequence>
<evidence type="ECO:0000256" key="4">
    <source>
        <dbReference type="PROSITE-ProRule" id="PRU00108"/>
    </source>
</evidence>
<feature type="domain" description="Homeobox" evidence="5">
    <location>
        <begin position="224"/>
        <end position="287"/>
    </location>
</feature>
<protein>
    <recommendedName>
        <fullName evidence="5">Homeobox domain-containing protein</fullName>
    </recommendedName>
</protein>
<dbReference type="CDD" id="cd00086">
    <property type="entry name" value="homeodomain"/>
    <property type="match status" value="1"/>
</dbReference>
<dbReference type="Gene3D" id="1.10.10.60">
    <property type="entry name" value="Homeodomain-like"/>
    <property type="match status" value="1"/>
</dbReference>
<dbReference type="InterPro" id="IPR009057">
    <property type="entry name" value="Homeodomain-like_sf"/>
</dbReference>
<feature type="DNA-binding region" description="Homeobox" evidence="4">
    <location>
        <begin position="226"/>
        <end position="288"/>
    </location>
</feature>